<gene>
    <name evidence="1" type="ORF">DB891_11865</name>
</gene>
<comment type="caution">
    <text evidence="1">The sequence shown here is derived from an EMBL/GenBank/DDBJ whole genome shotgun (WGS) entry which is preliminary data.</text>
</comment>
<organism evidence="1 2">
    <name type="scientific">Flavobacterium laiguense</name>
    <dbReference type="NCBI Taxonomy" id="2169409"/>
    <lineage>
        <taxon>Bacteria</taxon>
        <taxon>Pseudomonadati</taxon>
        <taxon>Bacteroidota</taxon>
        <taxon>Flavobacteriia</taxon>
        <taxon>Flavobacteriales</taxon>
        <taxon>Flavobacteriaceae</taxon>
        <taxon>Flavobacterium</taxon>
    </lineage>
</organism>
<keyword evidence="2" id="KW-1185">Reference proteome</keyword>
<dbReference type="AlphaFoldDB" id="A0A2U1JSW2"/>
<sequence length="159" mass="18062">MAEKGELTSIEQSEIMNALISYGRSLKPDEVNEKFKQIRLGTRHLLEQTEKSLDSALDSVHEFHKMLESVVVKEKSLPDGATVGDDADTIKFIDSLKKDAYNFSQAEKLIGISRQTIKKHAESGSYSLKVTKIAKTDYITKENLIVYYRDYFKKDGFGF</sequence>
<evidence type="ECO:0000313" key="1">
    <source>
        <dbReference type="EMBL" id="PWA08297.1"/>
    </source>
</evidence>
<dbReference type="Proteomes" id="UP000245618">
    <property type="component" value="Unassembled WGS sequence"/>
</dbReference>
<reference evidence="1 2" key="1">
    <citation type="submission" date="2018-04" db="EMBL/GenBank/DDBJ databases">
        <title>Flavobacterium sp. nov., isolated from glacier ice.</title>
        <authorList>
            <person name="Liu Q."/>
            <person name="Xin Y.-H."/>
        </authorList>
    </citation>
    <scope>NUCLEOTIDE SEQUENCE [LARGE SCALE GENOMIC DNA]</scope>
    <source>
        <strain evidence="1 2">LB2P30</strain>
    </source>
</reference>
<evidence type="ECO:0000313" key="2">
    <source>
        <dbReference type="Proteomes" id="UP000245618"/>
    </source>
</evidence>
<dbReference type="EMBL" id="QCZH01000014">
    <property type="protein sequence ID" value="PWA08297.1"/>
    <property type="molecule type" value="Genomic_DNA"/>
</dbReference>
<name>A0A2U1JSW2_9FLAO</name>
<protein>
    <submittedName>
        <fullName evidence="1">Uncharacterized protein</fullName>
    </submittedName>
</protein>
<proteinExistence type="predicted"/>
<accession>A0A2U1JSW2</accession>